<keyword evidence="4" id="KW-0732">Signal</keyword>
<comment type="similarity">
    <text evidence="1">Belongs to the GMC oxidoreductase family.</text>
</comment>
<dbReference type="GO" id="GO:0044550">
    <property type="term" value="P:secondary metabolite biosynthetic process"/>
    <property type="evidence" value="ECO:0007669"/>
    <property type="project" value="TreeGrafter"/>
</dbReference>
<dbReference type="GO" id="GO:0050660">
    <property type="term" value="F:flavin adenine dinucleotide binding"/>
    <property type="evidence" value="ECO:0007669"/>
    <property type="project" value="InterPro"/>
</dbReference>
<dbReference type="InterPro" id="IPR036188">
    <property type="entry name" value="FAD/NAD-bd_sf"/>
</dbReference>
<reference evidence="6 7" key="1">
    <citation type="submission" date="2015-03" db="EMBL/GenBank/DDBJ databases">
        <authorList>
            <person name="Morales-Cruz A."/>
            <person name="Amrine K.C."/>
            <person name="Cantu D."/>
        </authorList>
    </citation>
    <scope>NUCLEOTIDE SEQUENCE [LARGE SCALE GENOMIC DNA]</scope>
    <source>
        <strain evidence="6">DS831</strain>
    </source>
</reference>
<feature type="binding site" evidence="3">
    <location>
        <begin position="44"/>
        <end position="45"/>
    </location>
    <ligand>
        <name>FAD</name>
        <dbReference type="ChEBI" id="CHEBI:57692"/>
    </ligand>
</feature>
<comment type="caution">
    <text evidence="6">The sequence shown here is derived from an EMBL/GenBank/DDBJ whole genome shotgun (WGS) entry which is preliminary data.</text>
</comment>
<feature type="signal peptide" evidence="4">
    <location>
        <begin position="1"/>
        <end position="16"/>
    </location>
</feature>
<feature type="binding site" evidence="3">
    <location>
        <position position="262"/>
    </location>
    <ligand>
        <name>FAD</name>
        <dbReference type="ChEBI" id="CHEBI:57692"/>
    </ligand>
</feature>
<feature type="domain" description="Glucose-methanol-choline oxidoreductase N-terminal" evidence="5">
    <location>
        <begin position="299"/>
        <end position="313"/>
    </location>
</feature>
<dbReference type="Proteomes" id="UP000034182">
    <property type="component" value="Unassembled WGS sequence"/>
</dbReference>
<keyword evidence="3" id="KW-0274">FAD</keyword>
<evidence type="ECO:0000313" key="6">
    <source>
        <dbReference type="EMBL" id="KKY15466.1"/>
    </source>
</evidence>
<dbReference type="InterPro" id="IPR012132">
    <property type="entry name" value="GMC_OxRdtase"/>
</dbReference>
<keyword evidence="3" id="KW-0285">Flavoprotein</keyword>
<gene>
    <name evidence="6" type="ORF">UCDDS831_g07585</name>
</gene>
<feature type="active site" description="Proton acceptor" evidence="2">
    <location>
        <position position="601"/>
    </location>
</feature>
<dbReference type="AlphaFoldDB" id="A0A0G2DZB5"/>
<evidence type="ECO:0000256" key="2">
    <source>
        <dbReference type="PIRSR" id="PIRSR000137-1"/>
    </source>
</evidence>
<sequence length="625" mass="66437">MVRLLVFSLFCMVVQGRLARHAQVIGRDVDLADEYDFVIVGGGTSGLTVANRLTENANVTVLVVEFGPLDSGDDSVTVPGLAGNAYTPYSFNLTSTPLRGLANQSFPVLAGAVVGGGSVVNGMFFDRGGAPDYDAWEALGNPGWGWDCLLPYFKKSETFTPNNDSFNEEWNLSYDLDVHGSDGPVQSSYPEFMWENIKNFFEAWTGLGVPIPDDPGAGSKAGVFWAPSSIDPRNRTRSSARTAHHNKIATRPNYHLLTMHAVTKIAFNGTIATGVEYVSRAGTETGAVKARKEVILAAGAIHTPQILQLSGIGPADLLNSLDIDVLVDLPVGYNLQDHPTLYTMWNYANDVIPNGDYFSSNTTYNAEALAQYHATRSGPYTLGRGATVCFLPLTNVTSSLTNTTSTYSSITSLAASTSPETVYPGIPSLPAPVIAGFAAQKRQLLTEYASLSTSTTEISYGGGSLMAVVMVKPLSRGTVFAASRDIFTAPVIDYGTMLAPSDIAVMIASVRKARAFMATAAMQGPLGPIVEVAPGANVTADADLEGVLRETLNPSFAHVSCTAPMMAREEGGVVDAALRVYGVRRLRVVDASVWPLVPATHTSSTVYAVAEKAADLIKAAHGGWR</sequence>
<evidence type="ECO:0000313" key="7">
    <source>
        <dbReference type="Proteomes" id="UP000034182"/>
    </source>
</evidence>
<dbReference type="SUPFAM" id="SSF54373">
    <property type="entry name" value="FAD-linked reductases, C-terminal domain"/>
    <property type="match status" value="1"/>
</dbReference>
<dbReference type="InterPro" id="IPR007867">
    <property type="entry name" value="GMC_OxRtase_C"/>
</dbReference>
<dbReference type="Gene3D" id="3.50.50.60">
    <property type="entry name" value="FAD/NAD(P)-binding domain"/>
    <property type="match status" value="1"/>
</dbReference>
<proteinExistence type="inferred from homology"/>
<dbReference type="SUPFAM" id="SSF51905">
    <property type="entry name" value="FAD/NAD(P)-binding domain"/>
    <property type="match status" value="1"/>
</dbReference>
<organism evidence="6 7">
    <name type="scientific">Diplodia seriata</name>
    <dbReference type="NCBI Taxonomy" id="420778"/>
    <lineage>
        <taxon>Eukaryota</taxon>
        <taxon>Fungi</taxon>
        <taxon>Dikarya</taxon>
        <taxon>Ascomycota</taxon>
        <taxon>Pezizomycotina</taxon>
        <taxon>Dothideomycetes</taxon>
        <taxon>Dothideomycetes incertae sedis</taxon>
        <taxon>Botryosphaeriales</taxon>
        <taxon>Botryosphaeriaceae</taxon>
        <taxon>Diplodia</taxon>
    </lineage>
</organism>
<feature type="binding site" evidence="3">
    <location>
        <position position="113"/>
    </location>
    <ligand>
        <name>FAD</name>
        <dbReference type="ChEBI" id="CHEBI:57692"/>
    </ligand>
</feature>
<dbReference type="PIRSF" id="PIRSF000137">
    <property type="entry name" value="Alcohol_oxidase"/>
    <property type="match status" value="1"/>
</dbReference>
<name>A0A0G2DZB5_9PEZI</name>
<reference evidence="6 7" key="2">
    <citation type="submission" date="2015-05" db="EMBL/GenBank/DDBJ databases">
        <title>Distinctive expansion of gene families associated with plant cell wall degradation and secondary metabolism in the genomes of grapevine trunk pathogens.</title>
        <authorList>
            <person name="Lawrence D.P."/>
            <person name="Travadon R."/>
            <person name="Rolshausen P.E."/>
            <person name="Baumgartner K."/>
        </authorList>
    </citation>
    <scope>NUCLEOTIDE SEQUENCE [LARGE SCALE GENOMIC DNA]</scope>
    <source>
        <strain evidence="6">DS831</strain>
    </source>
</reference>
<dbReference type="Pfam" id="PF00732">
    <property type="entry name" value="GMC_oxred_N"/>
    <property type="match status" value="1"/>
</dbReference>
<accession>A0A0G2DZB5</accession>
<dbReference type="PANTHER" id="PTHR11552">
    <property type="entry name" value="GLUCOSE-METHANOL-CHOLINE GMC OXIDOREDUCTASE"/>
    <property type="match status" value="1"/>
</dbReference>
<dbReference type="Pfam" id="PF05199">
    <property type="entry name" value="GMC_oxred_C"/>
    <property type="match status" value="1"/>
</dbReference>
<feature type="active site" description="Proton donor" evidence="2">
    <location>
        <position position="558"/>
    </location>
</feature>
<dbReference type="PANTHER" id="PTHR11552:SF115">
    <property type="entry name" value="DEHYDROGENASE XPTC-RELATED"/>
    <property type="match status" value="1"/>
</dbReference>
<evidence type="ECO:0000256" key="1">
    <source>
        <dbReference type="ARBA" id="ARBA00010790"/>
    </source>
</evidence>
<feature type="chain" id="PRO_5002543152" evidence="4">
    <location>
        <begin position="17"/>
        <end position="625"/>
    </location>
</feature>
<comment type="cofactor">
    <cofactor evidence="3">
        <name>FAD</name>
        <dbReference type="ChEBI" id="CHEBI:57692"/>
    </cofactor>
</comment>
<dbReference type="GO" id="GO:0016614">
    <property type="term" value="F:oxidoreductase activity, acting on CH-OH group of donors"/>
    <property type="evidence" value="ECO:0007669"/>
    <property type="project" value="InterPro"/>
</dbReference>
<dbReference type="Gene3D" id="3.30.560.10">
    <property type="entry name" value="Glucose Oxidase, domain 3"/>
    <property type="match status" value="1"/>
</dbReference>
<dbReference type="InterPro" id="IPR000172">
    <property type="entry name" value="GMC_OxRdtase_N"/>
</dbReference>
<evidence type="ECO:0000259" key="5">
    <source>
        <dbReference type="PROSITE" id="PS00624"/>
    </source>
</evidence>
<dbReference type="PROSITE" id="PS00624">
    <property type="entry name" value="GMC_OXRED_2"/>
    <property type="match status" value="1"/>
</dbReference>
<evidence type="ECO:0000256" key="3">
    <source>
        <dbReference type="PIRSR" id="PIRSR000137-2"/>
    </source>
</evidence>
<evidence type="ECO:0000256" key="4">
    <source>
        <dbReference type="SAM" id="SignalP"/>
    </source>
</evidence>
<dbReference type="EMBL" id="LAQI01000194">
    <property type="protein sequence ID" value="KKY15466.1"/>
    <property type="molecule type" value="Genomic_DNA"/>
</dbReference>
<protein>
    <submittedName>
        <fullName evidence="6">Putative choline dehydrogenase</fullName>
    </submittedName>
</protein>